<keyword evidence="4" id="KW-1185">Reference proteome</keyword>
<feature type="region of interest" description="Disordered" evidence="1">
    <location>
        <begin position="209"/>
        <end position="280"/>
    </location>
</feature>
<gene>
    <name evidence="3" type="ORF">C922_05318</name>
</gene>
<evidence type="ECO:0000256" key="2">
    <source>
        <dbReference type="SAM" id="Phobius"/>
    </source>
</evidence>
<dbReference type="VEuPathDB" id="PlasmoDB:C922_05318"/>
<evidence type="ECO:0000313" key="3">
    <source>
        <dbReference type="EMBL" id="EUD64303.1"/>
    </source>
</evidence>
<feature type="compositionally biased region" description="Basic and acidic residues" evidence="1">
    <location>
        <begin position="265"/>
        <end position="274"/>
    </location>
</feature>
<feature type="region of interest" description="Disordered" evidence="1">
    <location>
        <begin position="102"/>
        <end position="191"/>
    </location>
</feature>
<feature type="compositionally biased region" description="Basic and acidic residues" evidence="1">
    <location>
        <begin position="136"/>
        <end position="153"/>
    </location>
</feature>
<keyword evidence="2" id="KW-0472">Membrane</keyword>
<evidence type="ECO:0000313" key="4">
    <source>
        <dbReference type="Proteomes" id="UP000030640"/>
    </source>
</evidence>
<name>W6ZY98_9APIC</name>
<accession>W6ZY98</accession>
<feature type="compositionally biased region" description="Basic and acidic residues" evidence="1">
    <location>
        <begin position="246"/>
        <end position="255"/>
    </location>
</feature>
<feature type="transmembrane region" description="Helical" evidence="2">
    <location>
        <begin position="352"/>
        <end position="371"/>
    </location>
</feature>
<dbReference type="Proteomes" id="UP000030640">
    <property type="component" value="Unassembled WGS sequence"/>
</dbReference>
<keyword evidence="2" id="KW-0812">Transmembrane</keyword>
<evidence type="ECO:0008006" key="5">
    <source>
        <dbReference type="Google" id="ProtNLM"/>
    </source>
</evidence>
<dbReference type="AlphaFoldDB" id="W6ZY98"/>
<feature type="compositionally biased region" description="Acidic residues" evidence="1">
    <location>
        <begin position="154"/>
        <end position="165"/>
    </location>
</feature>
<keyword evidence="2" id="KW-1133">Transmembrane helix</keyword>
<feature type="compositionally biased region" description="Basic and acidic residues" evidence="1">
    <location>
        <begin position="178"/>
        <end position="191"/>
    </location>
</feature>
<feature type="region of interest" description="Disordered" evidence="1">
    <location>
        <begin position="410"/>
        <end position="465"/>
    </location>
</feature>
<feature type="compositionally biased region" description="Acidic residues" evidence="1">
    <location>
        <begin position="114"/>
        <end position="135"/>
    </location>
</feature>
<sequence length="465" mass="54538">MLKSELDLLEKPIYERMTEKILIDVAADQLFTSVKNWYDEYDVEDGSANITFGSVEKNLNLFANEYKKFTTDNSKGIKNKKEFKKIFDSFGEGEEYDNYDEKDKRKYHRKVGDDRDDDDRDDDDRDDDDRDDDDRDYDRRDDDRRDYDRRDDEGLHDDDQDEDDDNYQRKSYYPSRRHANEKGQKFSYYHDGKKFQSYYDGDEAEQRFTKREKEGVKDNFRNAMKQPSDTDSDEEEWWTGPSSKTSQREKDDQNRRMSKVQQGKKPSEETENHFDKKKKSSNSIKNFFKNIDKKIEKDLLRSFFPHAKGDNKYSQKEKSFSGVLKKSTAISRFFAVPLGILIYAIVMMGQGSYWISPLLVLPCIIIIYLGLKLRKIKKLIKGKYKGEDTDESKNSVKMAIRKRAEMRRSMQNGGVPGMKPMQNGGVPGMKPMQNGGVPGMKPMQNDLYETDNNIHGPQKIITEED</sequence>
<reference evidence="3 4" key="1">
    <citation type="submission" date="2013-02" db="EMBL/GenBank/DDBJ databases">
        <title>The Genome Sequence of Plasmodium inui San Antonio 1.</title>
        <authorList>
            <consortium name="The Broad Institute Genome Sequencing Platform"/>
            <consortium name="The Broad Institute Genome Sequencing Center for Infectious Disease"/>
            <person name="Neafsey D."/>
            <person name="Cheeseman I."/>
            <person name="Volkman S."/>
            <person name="Adams J."/>
            <person name="Walker B."/>
            <person name="Young S.K."/>
            <person name="Zeng Q."/>
            <person name="Gargeya S."/>
            <person name="Fitzgerald M."/>
            <person name="Haas B."/>
            <person name="Abouelleil A."/>
            <person name="Alvarado L."/>
            <person name="Arachchi H.M."/>
            <person name="Berlin A.M."/>
            <person name="Chapman S.B."/>
            <person name="Dewar J."/>
            <person name="Goldberg J."/>
            <person name="Griggs A."/>
            <person name="Gujja S."/>
            <person name="Hansen M."/>
            <person name="Howarth C."/>
            <person name="Imamovic A."/>
            <person name="Larimer J."/>
            <person name="McCowan C."/>
            <person name="Murphy C."/>
            <person name="Neiman D."/>
            <person name="Pearson M."/>
            <person name="Priest M."/>
            <person name="Roberts A."/>
            <person name="Saif S."/>
            <person name="Shea T."/>
            <person name="Sisk P."/>
            <person name="Sykes S."/>
            <person name="Wortman J."/>
            <person name="Nusbaum C."/>
            <person name="Birren B."/>
        </authorList>
    </citation>
    <scope>NUCLEOTIDE SEQUENCE [LARGE SCALE GENOMIC DNA]</scope>
    <source>
        <strain evidence="3 4">San Antonio 1</strain>
    </source>
</reference>
<protein>
    <recommendedName>
        <fullName evidence="5">Pv-fam-d protein</fullName>
    </recommendedName>
</protein>
<dbReference type="EMBL" id="KI965514">
    <property type="protein sequence ID" value="EUD64303.1"/>
    <property type="molecule type" value="Genomic_DNA"/>
</dbReference>
<dbReference type="RefSeq" id="XP_008819111.1">
    <property type="nucleotide sequence ID" value="XM_008820889.1"/>
</dbReference>
<dbReference type="OrthoDB" id="389249at2759"/>
<dbReference type="GeneID" id="20040592"/>
<feature type="compositionally biased region" description="Basic and acidic residues" evidence="1">
    <location>
        <begin position="209"/>
        <end position="220"/>
    </location>
</feature>
<proteinExistence type="predicted"/>
<evidence type="ECO:0000256" key="1">
    <source>
        <dbReference type="SAM" id="MobiDB-lite"/>
    </source>
</evidence>
<organism evidence="3 4">
    <name type="scientific">Plasmodium inui San Antonio 1</name>
    <dbReference type="NCBI Taxonomy" id="1237626"/>
    <lineage>
        <taxon>Eukaryota</taxon>
        <taxon>Sar</taxon>
        <taxon>Alveolata</taxon>
        <taxon>Apicomplexa</taxon>
        <taxon>Aconoidasida</taxon>
        <taxon>Haemosporida</taxon>
        <taxon>Plasmodiidae</taxon>
        <taxon>Plasmodium</taxon>
        <taxon>Plasmodium (Plasmodium)</taxon>
    </lineage>
</organism>